<reference evidence="3" key="1">
    <citation type="submission" date="2015-10" db="EMBL/GenBank/DDBJ databases">
        <authorList>
            <person name="Ju K.-S."/>
            <person name="Doroghazi J.R."/>
            <person name="Metcalf W.W."/>
        </authorList>
    </citation>
    <scope>NUCLEOTIDE SEQUENCE [LARGE SCALE GENOMIC DNA]</scope>
    <source>
        <strain evidence="3">NRRL F-8817</strain>
    </source>
</reference>
<dbReference type="Proteomes" id="UP000053413">
    <property type="component" value="Unassembled WGS sequence"/>
</dbReference>
<proteinExistence type="predicted"/>
<sequence length="163" mass="17708">MDRVLLADFLRARREALQPEDVGLPRGSRGRTGGLRREEVAALAGVSVVAALLEASPEFAELWRSHEVDVTHHEDLKRYRHRELGERASWSCTASDWMTLWTPTAAGVAAGIRAGPRIGPGGFHVLGGPVPEAALPRAALATHHAWVHRTHARYGGVILGPPR</sequence>
<feature type="domain" description="MmyB-like transcription regulator ligand binding" evidence="1">
    <location>
        <begin position="47"/>
        <end position="86"/>
    </location>
</feature>
<dbReference type="AlphaFoldDB" id="A0A0X3VKU0"/>
<evidence type="ECO:0000259" key="1">
    <source>
        <dbReference type="Pfam" id="PF17765"/>
    </source>
</evidence>
<dbReference type="PANTHER" id="PTHR35010:SF2">
    <property type="entry name" value="BLL4672 PROTEIN"/>
    <property type="match status" value="1"/>
</dbReference>
<name>A0A0X3VKU0_STRVO</name>
<comment type="caution">
    <text evidence="2">The sequence shown here is derived from an EMBL/GenBank/DDBJ whole genome shotgun (WGS) entry which is preliminary data.</text>
</comment>
<dbReference type="Pfam" id="PF17765">
    <property type="entry name" value="MLTR_LBD"/>
    <property type="match status" value="1"/>
</dbReference>
<dbReference type="EMBL" id="LLZJ01000403">
    <property type="protein sequence ID" value="KUL45278.1"/>
    <property type="molecule type" value="Genomic_DNA"/>
</dbReference>
<protein>
    <recommendedName>
        <fullName evidence="1">MmyB-like transcription regulator ligand binding domain-containing protein</fullName>
    </recommendedName>
</protein>
<organism evidence="2 3">
    <name type="scientific">Streptomyces violaceusniger</name>
    <dbReference type="NCBI Taxonomy" id="68280"/>
    <lineage>
        <taxon>Bacteria</taxon>
        <taxon>Bacillati</taxon>
        <taxon>Actinomycetota</taxon>
        <taxon>Actinomycetes</taxon>
        <taxon>Kitasatosporales</taxon>
        <taxon>Streptomycetaceae</taxon>
        <taxon>Streptomyces</taxon>
        <taxon>Streptomyces violaceusniger group</taxon>
    </lineage>
</organism>
<gene>
    <name evidence="2" type="ORF">ADL28_37750</name>
</gene>
<dbReference type="Gene3D" id="3.30.450.180">
    <property type="match status" value="1"/>
</dbReference>
<dbReference type="PANTHER" id="PTHR35010">
    <property type="entry name" value="BLL4672 PROTEIN-RELATED"/>
    <property type="match status" value="1"/>
</dbReference>
<dbReference type="InterPro" id="IPR041413">
    <property type="entry name" value="MLTR_LBD"/>
</dbReference>
<evidence type="ECO:0000313" key="3">
    <source>
        <dbReference type="Proteomes" id="UP000053413"/>
    </source>
</evidence>
<accession>A0A0X3VKU0</accession>
<evidence type="ECO:0000313" key="2">
    <source>
        <dbReference type="EMBL" id="KUL45278.1"/>
    </source>
</evidence>